<proteinExistence type="predicted"/>
<dbReference type="GO" id="GO:0005198">
    <property type="term" value="F:structural molecule activity"/>
    <property type="evidence" value="ECO:0007669"/>
    <property type="project" value="InterPro"/>
</dbReference>
<feature type="compositionally biased region" description="Basic residues" evidence="4">
    <location>
        <begin position="7"/>
        <end position="19"/>
    </location>
</feature>
<dbReference type="InterPro" id="IPR029053">
    <property type="entry name" value="Viral_coat"/>
</dbReference>
<keyword evidence="3" id="KW-0946">Virion</keyword>
<evidence type="ECO:0000256" key="4">
    <source>
        <dbReference type="SAM" id="MobiDB-lite"/>
    </source>
</evidence>
<dbReference type="EMBL" id="LC159486">
    <property type="protein sequence ID" value="BAV16891.1"/>
    <property type="molecule type" value="Genomic_RNA"/>
</dbReference>
<dbReference type="InterPro" id="IPR001517">
    <property type="entry name" value="Luteo_coat"/>
</dbReference>
<dbReference type="PRINTS" id="PR00915">
    <property type="entry name" value="LUTEOGP1COAT"/>
</dbReference>
<sequence length="197" mass="21455">MNTGGRNGRRTRSRRRVRPASRTQPVVVVAAGQRRRRPRRRGRRTGNTSGGSGIRRGSRETFVFSKDSLTGNASGKLTFGASLSECAAFSSGILKAYHEYKISKVTLEFISEASSQSEGSIAYELDPHNKLSALSSTINKFSIVKGGKRTFTSNQIGGGVWRDSTEDQFAILYKGNGKSSIAGSFRVTMDVLTQNPK</sequence>
<keyword evidence="7" id="KW-1185">Reference proteome</keyword>
<feature type="region of interest" description="Disordered" evidence="4">
    <location>
        <begin position="1"/>
        <end position="57"/>
    </location>
</feature>
<evidence type="ECO:0000313" key="5">
    <source>
        <dbReference type="EMBL" id="AMY15684.1"/>
    </source>
</evidence>
<dbReference type="Pfam" id="PF00894">
    <property type="entry name" value="Luteo_coat"/>
    <property type="match status" value="1"/>
</dbReference>
<reference evidence="6" key="2">
    <citation type="submission" date="2016-06" db="EMBL/GenBank/DDBJ databases">
        <title>First report of Barley virus G infection foxtail millet in Korea.</title>
        <authorList>
            <person name="Park C.Y."/>
            <person name="Oh J.H."/>
            <person name="Lee H.K."/>
            <person name="Yeom Y.A."/>
            <person name="Min H.G."/>
            <person name="Kim B.S."/>
            <person name="Lee S.H."/>
        </authorList>
    </citation>
    <scope>NUCLEOTIDE SEQUENCE</scope>
    <source>
        <strain evidence="6">Jeju</strain>
    </source>
</reference>
<reference evidence="5 7" key="1">
    <citation type="submission" date="2015-10" db="EMBL/GenBank/DDBJ databases">
        <title>The complete genomic sequence of a new polerovirus identified in barley in South Korea.</title>
        <authorList>
            <person name="Zhao F."/>
            <person name="Lim S."/>
            <person name="Yoo R.H."/>
            <person name="Igori D."/>
            <person name="Lee B.C."/>
            <person name="Moon J.S."/>
        </authorList>
    </citation>
    <scope>NUCLEOTIDE SEQUENCE [LARGE SCALE GENOMIC DNA]</scope>
    <source>
        <strain evidence="5">Gimje</strain>
    </source>
</reference>
<keyword evidence="2 6" id="KW-0167">Capsid protein</keyword>
<evidence type="ECO:0000256" key="1">
    <source>
        <dbReference type="ARBA" id="ARBA00004328"/>
    </source>
</evidence>
<evidence type="ECO:0000313" key="7">
    <source>
        <dbReference type="Proteomes" id="UP000201170"/>
    </source>
</evidence>
<gene>
    <name evidence="6" type="primary">CP</name>
</gene>
<dbReference type="EMBL" id="KT962089">
    <property type="protein sequence ID" value="AMY15684.1"/>
    <property type="molecule type" value="Genomic_RNA"/>
</dbReference>
<dbReference type="RefSeq" id="YP_009246454.1">
    <property type="nucleotide sequence ID" value="NC_029906.1"/>
</dbReference>
<protein>
    <submittedName>
        <fullName evidence="5 6">p3</fullName>
    </submittedName>
</protein>
<evidence type="ECO:0000256" key="2">
    <source>
        <dbReference type="ARBA" id="ARBA00022561"/>
    </source>
</evidence>
<dbReference type="GO" id="GO:0019028">
    <property type="term" value="C:viral capsid"/>
    <property type="evidence" value="ECO:0007669"/>
    <property type="project" value="UniProtKB-KW"/>
</dbReference>
<evidence type="ECO:0000313" key="6">
    <source>
        <dbReference type="EMBL" id="BAV16891.1"/>
    </source>
</evidence>
<dbReference type="Proteomes" id="UP000201170">
    <property type="component" value="Segment"/>
</dbReference>
<dbReference type="OrthoDB" id="3400at10239"/>
<dbReference type="KEGG" id="vg:27246437"/>
<name>A0A165ELT6_9VIRU</name>
<feature type="compositionally biased region" description="Basic residues" evidence="4">
    <location>
        <begin position="33"/>
        <end position="44"/>
    </location>
</feature>
<dbReference type="Gene3D" id="2.60.120.20">
    <property type="match status" value="1"/>
</dbReference>
<organism evidence="5 7">
    <name type="scientific">Barley virus G</name>
    <dbReference type="NCBI Taxonomy" id="1825924"/>
    <lineage>
        <taxon>Viruses</taxon>
        <taxon>Riboviria</taxon>
        <taxon>Orthornavirae</taxon>
        <taxon>Pisuviricota</taxon>
        <taxon>Pisoniviricetes</taxon>
        <taxon>Sobelivirales</taxon>
        <taxon>Solemoviridae</taxon>
        <taxon>Polerovirus</taxon>
        <taxon>Polerovirus BVG</taxon>
    </lineage>
</organism>
<evidence type="ECO:0000256" key="3">
    <source>
        <dbReference type="ARBA" id="ARBA00022844"/>
    </source>
</evidence>
<accession>A0A165ELT6</accession>
<comment type="subcellular location">
    <subcellularLocation>
        <location evidence="1">Virion</location>
    </subcellularLocation>
</comment>